<feature type="compositionally biased region" description="Basic and acidic residues" evidence="1">
    <location>
        <begin position="1"/>
        <end position="11"/>
    </location>
</feature>
<organism evidence="2 3">
    <name type="scientific">Cuscuta epithymum</name>
    <dbReference type="NCBI Taxonomy" id="186058"/>
    <lineage>
        <taxon>Eukaryota</taxon>
        <taxon>Viridiplantae</taxon>
        <taxon>Streptophyta</taxon>
        <taxon>Embryophyta</taxon>
        <taxon>Tracheophyta</taxon>
        <taxon>Spermatophyta</taxon>
        <taxon>Magnoliopsida</taxon>
        <taxon>eudicotyledons</taxon>
        <taxon>Gunneridae</taxon>
        <taxon>Pentapetalae</taxon>
        <taxon>asterids</taxon>
        <taxon>lamiids</taxon>
        <taxon>Solanales</taxon>
        <taxon>Convolvulaceae</taxon>
        <taxon>Cuscuteae</taxon>
        <taxon>Cuscuta</taxon>
        <taxon>Cuscuta subgen. Cuscuta</taxon>
    </lineage>
</organism>
<comment type="caution">
    <text evidence="2">The sequence shown here is derived from an EMBL/GenBank/DDBJ whole genome shotgun (WGS) entry which is preliminary data.</text>
</comment>
<feature type="region of interest" description="Disordered" evidence="1">
    <location>
        <begin position="1"/>
        <end position="25"/>
    </location>
</feature>
<dbReference type="AlphaFoldDB" id="A0AAV0ELF9"/>
<accession>A0AAV0ELF9</accession>
<proteinExistence type="predicted"/>
<reference evidence="2" key="1">
    <citation type="submission" date="2022-07" db="EMBL/GenBank/DDBJ databases">
        <authorList>
            <person name="Macas J."/>
            <person name="Novak P."/>
            <person name="Neumann P."/>
        </authorList>
    </citation>
    <scope>NUCLEOTIDE SEQUENCE</scope>
</reference>
<sequence length="125" mass="13444">MHAGKATEHQVEAPARQIATSEGQQLSVPGIAQAQHVDVLDSDDDSGAREDPNLWWGLDNSGIANLPHHIQVGDLVVAYSLIGANCSLRTPEATEVLSDPPVHYFGVHIRSLELGMVVPLHPFLV</sequence>
<evidence type="ECO:0000313" key="2">
    <source>
        <dbReference type="EMBL" id="CAH9124274.1"/>
    </source>
</evidence>
<gene>
    <name evidence="2" type="ORF">CEPIT_LOCUS25862</name>
</gene>
<name>A0AAV0ELF9_9ASTE</name>
<evidence type="ECO:0000313" key="3">
    <source>
        <dbReference type="Proteomes" id="UP001152523"/>
    </source>
</evidence>
<protein>
    <submittedName>
        <fullName evidence="2">Uncharacterized protein</fullName>
    </submittedName>
</protein>
<dbReference type="Proteomes" id="UP001152523">
    <property type="component" value="Unassembled WGS sequence"/>
</dbReference>
<dbReference type="EMBL" id="CAMAPF010000933">
    <property type="protein sequence ID" value="CAH9124274.1"/>
    <property type="molecule type" value="Genomic_DNA"/>
</dbReference>
<keyword evidence="3" id="KW-1185">Reference proteome</keyword>
<evidence type="ECO:0000256" key="1">
    <source>
        <dbReference type="SAM" id="MobiDB-lite"/>
    </source>
</evidence>